<evidence type="ECO:0000313" key="1">
    <source>
        <dbReference type="EMBL" id="KAF2576350.1"/>
    </source>
</evidence>
<sequence length="139" mass="15123">MGPVGLDPGFVLARNYGFAGTVFYRPEAGHYRVPVLHAASAEATIRLIKVLLVWMKIQLPDFTTLHVWSSSRVLPVLARIVFGDPDMPSAIQGEVELGFKGFMEPDAALYAPLIFGDVLLIGPVPQSSGLPFFVKQVQA</sequence>
<comment type="caution">
    <text evidence="1">The sequence shown here is derived from an EMBL/GenBank/DDBJ whole genome shotgun (WGS) entry which is preliminary data.</text>
</comment>
<name>A0A8S9J1K5_BRACR</name>
<reference evidence="1" key="1">
    <citation type="submission" date="2019-12" db="EMBL/GenBank/DDBJ databases">
        <title>Genome sequencing and annotation of Brassica cretica.</title>
        <authorList>
            <person name="Studholme D.J."/>
            <person name="Sarris P.F."/>
        </authorList>
    </citation>
    <scope>NUCLEOTIDE SEQUENCE</scope>
    <source>
        <strain evidence="1">PFS-102/07</strain>
        <tissue evidence="1">Leaf</tissue>
    </source>
</reference>
<proteinExistence type="predicted"/>
<dbReference type="AlphaFoldDB" id="A0A8S9J1K5"/>
<organism evidence="1">
    <name type="scientific">Brassica cretica</name>
    <name type="common">Mustard</name>
    <dbReference type="NCBI Taxonomy" id="69181"/>
    <lineage>
        <taxon>Eukaryota</taxon>
        <taxon>Viridiplantae</taxon>
        <taxon>Streptophyta</taxon>
        <taxon>Embryophyta</taxon>
        <taxon>Tracheophyta</taxon>
        <taxon>Spermatophyta</taxon>
        <taxon>Magnoliopsida</taxon>
        <taxon>eudicotyledons</taxon>
        <taxon>Gunneridae</taxon>
        <taxon>Pentapetalae</taxon>
        <taxon>rosids</taxon>
        <taxon>malvids</taxon>
        <taxon>Brassicales</taxon>
        <taxon>Brassicaceae</taxon>
        <taxon>Brassiceae</taxon>
        <taxon>Brassica</taxon>
    </lineage>
</organism>
<gene>
    <name evidence="1" type="ORF">F2Q70_00003055</name>
</gene>
<protein>
    <submittedName>
        <fullName evidence="1">Uncharacterized protein</fullName>
    </submittedName>
</protein>
<accession>A0A8S9J1K5</accession>
<dbReference type="EMBL" id="QGKY02001015">
    <property type="protein sequence ID" value="KAF2576350.1"/>
    <property type="molecule type" value="Genomic_DNA"/>
</dbReference>